<gene>
    <name evidence="1" type="primary">Acey_s0110.g197</name>
    <name evidence="1" type="ORF">Y032_0110g197</name>
</gene>
<evidence type="ECO:0000313" key="1">
    <source>
        <dbReference type="EMBL" id="EYC01153.1"/>
    </source>
</evidence>
<name>A0A016TEX3_9BILA</name>
<evidence type="ECO:0000313" key="2">
    <source>
        <dbReference type="Proteomes" id="UP000024635"/>
    </source>
</evidence>
<comment type="caution">
    <text evidence="1">The sequence shown here is derived from an EMBL/GenBank/DDBJ whole genome shotgun (WGS) entry which is preliminary data.</text>
</comment>
<dbReference type="EMBL" id="JARK01001446">
    <property type="protein sequence ID" value="EYC01153.1"/>
    <property type="molecule type" value="Genomic_DNA"/>
</dbReference>
<protein>
    <submittedName>
        <fullName evidence="1">Uncharacterized protein</fullName>
    </submittedName>
</protein>
<proteinExistence type="predicted"/>
<dbReference type="AlphaFoldDB" id="A0A016TEX3"/>
<sequence length="131" mass="14655">MPAHAHGGSAYARGEPAVTLSSAVDPHMLHDGPAHSCGGSAVALIHTSSLWEPHHSSTRIAEWIRHRMWNHQLRKEVGSNPPMWKRLQSEVEMPPRTCFYFPSSDTPTHSEIKWRPIWRGLFGNLGNGFAN</sequence>
<dbReference type="Proteomes" id="UP000024635">
    <property type="component" value="Unassembled WGS sequence"/>
</dbReference>
<accession>A0A016TEX3</accession>
<organism evidence="1 2">
    <name type="scientific">Ancylostoma ceylanicum</name>
    <dbReference type="NCBI Taxonomy" id="53326"/>
    <lineage>
        <taxon>Eukaryota</taxon>
        <taxon>Metazoa</taxon>
        <taxon>Ecdysozoa</taxon>
        <taxon>Nematoda</taxon>
        <taxon>Chromadorea</taxon>
        <taxon>Rhabditida</taxon>
        <taxon>Rhabditina</taxon>
        <taxon>Rhabditomorpha</taxon>
        <taxon>Strongyloidea</taxon>
        <taxon>Ancylostomatidae</taxon>
        <taxon>Ancylostomatinae</taxon>
        <taxon>Ancylostoma</taxon>
    </lineage>
</organism>
<keyword evidence="2" id="KW-1185">Reference proteome</keyword>
<reference evidence="2" key="1">
    <citation type="journal article" date="2015" name="Nat. Genet.">
        <title>The genome and transcriptome of the zoonotic hookworm Ancylostoma ceylanicum identify infection-specific gene families.</title>
        <authorList>
            <person name="Schwarz E.M."/>
            <person name="Hu Y."/>
            <person name="Antoshechkin I."/>
            <person name="Miller M.M."/>
            <person name="Sternberg P.W."/>
            <person name="Aroian R.V."/>
        </authorList>
    </citation>
    <scope>NUCLEOTIDE SEQUENCE</scope>
    <source>
        <strain evidence="2">HY135</strain>
    </source>
</reference>